<comment type="caution">
    <text evidence="1">The sequence shown here is derived from an EMBL/GenBank/DDBJ whole genome shotgun (WGS) entry which is preliminary data.</text>
</comment>
<proteinExistence type="predicted"/>
<keyword evidence="2" id="KW-1185">Reference proteome</keyword>
<dbReference type="OrthoDB" id="9773927at2"/>
<dbReference type="Proteomes" id="UP000252405">
    <property type="component" value="Unassembled WGS sequence"/>
</dbReference>
<dbReference type="Pfam" id="PF14907">
    <property type="entry name" value="NTP_transf_5"/>
    <property type="match status" value="1"/>
</dbReference>
<name>A0A368U373_9GAMM</name>
<accession>A0A368U373</accession>
<gene>
    <name evidence="1" type="ORF">DU505_03695</name>
</gene>
<evidence type="ECO:0008006" key="3">
    <source>
        <dbReference type="Google" id="ProtNLM"/>
    </source>
</evidence>
<sequence length="398" mass="46071">MALTSRSPVLSTEFRLILLLSRLVLDDAQASAAWKLCNEVNDWEAVRHTAMDRFILPVVYRHLRHLEPSSLPAEQLVLIKHQVMALYRHDLNVIANLAEIHEQLLLPLQVPYVTFKGPSLAVCYYDEPAMRFSRDIDILVPRERMAELLARALAAGYTPLVPQDLGNDPVSLAFVARYQKVITLLSPRDIVIEFHSQIDNIGTVYDTRALIARAEPARVGSAEVSVLPTDELFVYICWHHTKHFWSHLHWLVDLDAIQRHPSFDRQKAYACAERHGLTATVEVCVKMAELLGSPEFEPHDNQDERLNALLKFSLEAMQGDVLFEHHLASKKATPDYAFHWQTDRRHRLSWKLLGWLRRFRPSYAEYRVRPLPSGWQWLYCFLRPLLACRRRLINHDAD</sequence>
<evidence type="ECO:0000313" key="2">
    <source>
        <dbReference type="Proteomes" id="UP000252405"/>
    </source>
</evidence>
<reference evidence="1 2" key="1">
    <citation type="submission" date="2018-07" db="EMBL/GenBank/DDBJ databases">
        <title>Halomonas montanilacus sp. nov., isolated from Lake Pengyan on Tibetan Plateau.</title>
        <authorList>
            <person name="Lu H."/>
            <person name="Xing P."/>
            <person name="Wu Q."/>
        </authorList>
    </citation>
    <scope>NUCLEOTIDE SEQUENCE [LARGE SCALE GENOMIC DNA]</scope>
    <source>
        <strain evidence="1 2">PYC7W</strain>
    </source>
</reference>
<dbReference type="InterPro" id="IPR039498">
    <property type="entry name" value="NTP_transf_5"/>
</dbReference>
<protein>
    <recommendedName>
        <fullName evidence="3">Nucleotidyltransferase family protein</fullName>
    </recommendedName>
</protein>
<dbReference type="AlphaFoldDB" id="A0A368U373"/>
<dbReference type="EMBL" id="QPII01000002">
    <property type="protein sequence ID" value="RCV91006.1"/>
    <property type="molecule type" value="Genomic_DNA"/>
</dbReference>
<organism evidence="1 2">
    <name type="scientific">Billgrantia montanilacus</name>
    <dbReference type="NCBI Taxonomy" id="2282305"/>
    <lineage>
        <taxon>Bacteria</taxon>
        <taxon>Pseudomonadati</taxon>
        <taxon>Pseudomonadota</taxon>
        <taxon>Gammaproteobacteria</taxon>
        <taxon>Oceanospirillales</taxon>
        <taxon>Halomonadaceae</taxon>
        <taxon>Billgrantia</taxon>
    </lineage>
</organism>
<evidence type="ECO:0000313" key="1">
    <source>
        <dbReference type="EMBL" id="RCV91006.1"/>
    </source>
</evidence>